<evidence type="ECO:0000313" key="4">
    <source>
        <dbReference type="Proteomes" id="UP001172083"/>
    </source>
</evidence>
<comment type="caution">
    <text evidence="3">The sequence shown here is derived from an EMBL/GenBank/DDBJ whole genome shotgun (WGS) entry which is preliminary data.</text>
</comment>
<dbReference type="PANTHER" id="PTHR43228:SF1">
    <property type="entry name" value="TWO-COMPONENT RESPONSE REGULATOR ARR22"/>
    <property type="match status" value="1"/>
</dbReference>
<dbReference type="Pfam" id="PF00072">
    <property type="entry name" value="Response_reg"/>
    <property type="match status" value="1"/>
</dbReference>
<evidence type="ECO:0000256" key="1">
    <source>
        <dbReference type="PROSITE-ProRule" id="PRU00169"/>
    </source>
</evidence>
<gene>
    <name evidence="3" type="ORF">QQ020_13140</name>
</gene>
<dbReference type="SMART" id="SM00448">
    <property type="entry name" value="REC"/>
    <property type="match status" value="1"/>
</dbReference>
<dbReference type="EMBL" id="JAUJEB010000001">
    <property type="protein sequence ID" value="MDN5213005.1"/>
    <property type="molecule type" value="Genomic_DNA"/>
</dbReference>
<dbReference type="RefSeq" id="WP_346758321.1">
    <property type="nucleotide sequence ID" value="NZ_JAUJEB010000001.1"/>
</dbReference>
<sequence>MIQLRNVLLIDDDEINNFITRNFIHASDEISFDQITEFSNGEDALIYLAGNRDFLSALDLIILDINMPRMDGFEFLDALPRLSPMTDTASIPIMMLSSSIRHEDKVKSLSFYNVKAYISKPLTKQILTDFIREYILIIRQHL</sequence>
<dbReference type="InterPro" id="IPR052048">
    <property type="entry name" value="ST_Response_Regulator"/>
</dbReference>
<protein>
    <submittedName>
        <fullName evidence="3">Response regulator</fullName>
    </submittedName>
</protein>
<dbReference type="Gene3D" id="3.40.50.2300">
    <property type="match status" value="1"/>
</dbReference>
<keyword evidence="4" id="KW-1185">Reference proteome</keyword>
<keyword evidence="1" id="KW-0597">Phosphoprotein</keyword>
<dbReference type="InterPro" id="IPR001789">
    <property type="entry name" value="Sig_transdc_resp-reg_receiver"/>
</dbReference>
<dbReference type="PROSITE" id="PS50110">
    <property type="entry name" value="RESPONSE_REGULATORY"/>
    <property type="match status" value="1"/>
</dbReference>
<reference evidence="3" key="1">
    <citation type="submission" date="2023-06" db="EMBL/GenBank/DDBJ databases">
        <title>Genomic of Agaribacillus aureum.</title>
        <authorList>
            <person name="Wang G."/>
        </authorList>
    </citation>
    <scope>NUCLEOTIDE SEQUENCE</scope>
    <source>
        <strain evidence="3">BMA12</strain>
    </source>
</reference>
<dbReference type="Proteomes" id="UP001172083">
    <property type="component" value="Unassembled WGS sequence"/>
</dbReference>
<accession>A0ABT8L8C6</accession>
<feature type="modified residue" description="4-aspartylphosphate" evidence="1">
    <location>
        <position position="64"/>
    </location>
</feature>
<proteinExistence type="predicted"/>
<dbReference type="SUPFAM" id="SSF52172">
    <property type="entry name" value="CheY-like"/>
    <property type="match status" value="1"/>
</dbReference>
<dbReference type="PANTHER" id="PTHR43228">
    <property type="entry name" value="TWO-COMPONENT RESPONSE REGULATOR"/>
    <property type="match status" value="1"/>
</dbReference>
<evidence type="ECO:0000313" key="3">
    <source>
        <dbReference type="EMBL" id="MDN5213005.1"/>
    </source>
</evidence>
<evidence type="ECO:0000259" key="2">
    <source>
        <dbReference type="PROSITE" id="PS50110"/>
    </source>
</evidence>
<feature type="domain" description="Response regulatory" evidence="2">
    <location>
        <begin position="6"/>
        <end position="135"/>
    </location>
</feature>
<dbReference type="InterPro" id="IPR011006">
    <property type="entry name" value="CheY-like_superfamily"/>
</dbReference>
<organism evidence="3 4">
    <name type="scientific">Agaribacillus aureus</name>
    <dbReference type="NCBI Taxonomy" id="3051825"/>
    <lineage>
        <taxon>Bacteria</taxon>
        <taxon>Pseudomonadati</taxon>
        <taxon>Bacteroidota</taxon>
        <taxon>Cytophagia</taxon>
        <taxon>Cytophagales</taxon>
        <taxon>Splendidivirgaceae</taxon>
        <taxon>Agaribacillus</taxon>
    </lineage>
</organism>
<name>A0ABT8L8C6_9BACT</name>